<organism evidence="1">
    <name type="scientific">marine sediment metagenome</name>
    <dbReference type="NCBI Taxonomy" id="412755"/>
    <lineage>
        <taxon>unclassified sequences</taxon>
        <taxon>metagenomes</taxon>
        <taxon>ecological metagenomes</taxon>
    </lineage>
</organism>
<reference evidence="1" key="1">
    <citation type="journal article" date="2014" name="Front. Microbiol.">
        <title>High frequency of phylogenetically diverse reductive dehalogenase-homologous genes in deep subseafloor sedimentary metagenomes.</title>
        <authorList>
            <person name="Kawai M."/>
            <person name="Futagami T."/>
            <person name="Toyoda A."/>
            <person name="Takaki Y."/>
            <person name="Nishi S."/>
            <person name="Hori S."/>
            <person name="Arai W."/>
            <person name="Tsubouchi T."/>
            <person name="Morono Y."/>
            <person name="Uchiyama I."/>
            <person name="Ito T."/>
            <person name="Fujiyama A."/>
            <person name="Inagaki F."/>
            <person name="Takami H."/>
        </authorList>
    </citation>
    <scope>NUCLEOTIDE SEQUENCE</scope>
    <source>
        <strain evidence="1">Expedition CK06-06</strain>
    </source>
</reference>
<sequence length="248" mass="25675">SNGDIIYVMPGHTETVSTDGGLTLDTAGVTVLGMGEGDARPLVTISTIKAAAMIISGAGVVFNNMRISIAIDQAADPIQISGAGCDFGFCEIIEAAECEALDLISVPATGTRCVLHDLKIQGRDTTDGDALCAIHLTGCDDVEIYNIYAYAGDWSEAVIFNEGDQVLNINIHDCKLWTANETDICIQGVAAATGFVGPNIYCALAENAANITDAVKGAALNFILPIEIVNLAGESSMGTNITASQDAG</sequence>
<evidence type="ECO:0000313" key="1">
    <source>
        <dbReference type="EMBL" id="GAI31207.1"/>
    </source>
</evidence>
<evidence type="ECO:0008006" key="2">
    <source>
        <dbReference type="Google" id="ProtNLM"/>
    </source>
</evidence>
<accession>X1MHT6</accession>
<protein>
    <recommendedName>
        <fullName evidence="2">Right handed beta helix domain-containing protein</fullName>
    </recommendedName>
</protein>
<gene>
    <name evidence="1" type="ORF">S06H3_30786</name>
</gene>
<name>X1MHT6_9ZZZZ</name>
<dbReference type="InterPro" id="IPR011050">
    <property type="entry name" value="Pectin_lyase_fold/virulence"/>
</dbReference>
<dbReference type="SUPFAM" id="SSF51126">
    <property type="entry name" value="Pectin lyase-like"/>
    <property type="match status" value="1"/>
</dbReference>
<proteinExistence type="predicted"/>
<comment type="caution">
    <text evidence="1">The sequence shown here is derived from an EMBL/GenBank/DDBJ whole genome shotgun (WGS) entry which is preliminary data.</text>
</comment>
<dbReference type="AlphaFoldDB" id="X1MHT6"/>
<feature type="non-terminal residue" evidence="1">
    <location>
        <position position="1"/>
    </location>
</feature>
<dbReference type="EMBL" id="BARV01018161">
    <property type="protein sequence ID" value="GAI31207.1"/>
    <property type="molecule type" value="Genomic_DNA"/>
</dbReference>